<sequence>MSLETEFERVSLALENPFTIARGTQTHAENVIVRVTDEGGMTGVGGAAPSAHYGETADTVAAVMPDLLAAVERVGDPHALHAIESELRAVVEGNPAARCAVSIAVHDLAAKRLGVPLYRLWGLDADDAPATSFTIGLDETDRVREKAAAAVEMGYPILKIKLGTDRDRALIDAVRDAAPDARLRVDANEAWTPKEAVAKSAWLADRDVAFVEQPVSADDPEGLRYVYERSELPIAADESCVTAADVPAIADRCDIANLKLMKTGGLLEARRVIAAARSHGLAVMCGCMIESNASIAAAAQLAPLLDYVDVDGSLLLDEDPYEGVELSGGDVRLGEQERAGTGARLVPERTAEE</sequence>
<dbReference type="SUPFAM" id="SSF54826">
    <property type="entry name" value="Enolase N-terminal domain-like"/>
    <property type="match status" value="1"/>
</dbReference>
<feature type="region of interest" description="Disordered" evidence="6">
    <location>
        <begin position="326"/>
        <end position="353"/>
    </location>
</feature>
<evidence type="ECO:0000313" key="11">
    <source>
        <dbReference type="Proteomes" id="UP001567571"/>
    </source>
</evidence>
<dbReference type="Pfam" id="PF13378">
    <property type="entry name" value="MR_MLE_C"/>
    <property type="match status" value="1"/>
</dbReference>
<keyword evidence="3" id="KW-0479">Metal-binding</keyword>
<dbReference type="GO" id="GO:0016855">
    <property type="term" value="F:racemase and epimerase activity, acting on amino acids and derivatives"/>
    <property type="evidence" value="ECO:0007669"/>
    <property type="project" value="InterPro"/>
</dbReference>
<dbReference type="GO" id="GO:0009063">
    <property type="term" value="P:amino acid catabolic process"/>
    <property type="evidence" value="ECO:0007669"/>
    <property type="project" value="InterPro"/>
</dbReference>
<dbReference type="InterPro" id="IPR036849">
    <property type="entry name" value="Enolase-like_C_sf"/>
</dbReference>
<evidence type="ECO:0000259" key="7">
    <source>
        <dbReference type="SMART" id="SM00922"/>
    </source>
</evidence>
<dbReference type="InterPro" id="IPR013341">
    <property type="entry name" value="Mandelate_racemase_N_dom"/>
</dbReference>
<evidence type="ECO:0000256" key="2">
    <source>
        <dbReference type="ARBA" id="ARBA00008031"/>
    </source>
</evidence>
<evidence type="ECO:0000313" key="10">
    <source>
        <dbReference type="Proteomes" id="UP001501425"/>
    </source>
</evidence>
<proteinExistence type="inferred from homology"/>
<organism evidence="8 10">
    <name type="scientific">Halorubrum ejinorense</name>
    <dbReference type="NCBI Taxonomy" id="425309"/>
    <lineage>
        <taxon>Archaea</taxon>
        <taxon>Methanobacteriati</taxon>
        <taxon>Methanobacteriota</taxon>
        <taxon>Stenosarchaea group</taxon>
        <taxon>Halobacteria</taxon>
        <taxon>Halobacteriales</taxon>
        <taxon>Haloferacaceae</taxon>
        <taxon>Halorubrum</taxon>
    </lineage>
</organism>
<reference evidence="9 11" key="3">
    <citation type="submission" date="2024-06" db="EMBL/GenBank/DDBJ databases">
        <title>Halorubrum miltondacostae sp. nov., a potential PHA producer isolated from an inland solar saltern in Rio Maior, Portugal.</title>
        <authorList>
            <person name="Albuquerque L."/>
            <person name="Viver T."/>
            <person name="Barroso C."/>
            <person name="Claudino R."/>
            <person name="Galvan M."/>
            <person name="Simoes G."/>
            <person name="Lobo Da Cunha A."/>
            <person name="Egas C."/>
        </authorList>
    </citation>
    <scope>NUCLEOTIDE SEQUENCE [LARGE SCALE GENOMIC DNA]</scope>
    <source>
        <strain evidence="9 11">DSM 18646</strain>
    </source>
</reference>
<dbReference type="Proteomes" id="UP001501425">
    <property type="component" value="Unassembled WGS sequence"/>
</dbReference>
<evidence type="ECO:0000256" key="4">
    <source>
        <dbReference type="ARBA" id="ARBA00022842"/>
    </source>
</evidence>
<keyword evidence="5" id="KW-0413">Isomerase</keyword>
<dbReference type="InterPro" id="IPR018110">
    <property type="entry name" value="Mandel_Rmase/mucon_lact_enz_CS"/>
</dbReference>
<reference evidence="8" key="2">
    <citation type="submission" date="2023-12" db="EMBL/GenBank/DDBJ databases">
        <authorList>
            <person name="Sun Q."/>
            <person name="Inoue M."/>
        </authorList>
    </citation>
    <scope>NUCLEOTIDE SEQUENCE</scope>
    <source>
        <strain evidence="8">JCM 14265</strain>
    </source>
</reference>
<dbReference type="SUPFAM" id="SSF51604">
    <property type="entry name" value="Enolase C-terminal domain-like"/>
    <property type="match status" value="1"/>
</dbReference>
<dbReference type="SMART" id="SM00922">
    <property type="entry name" value="MR_MLE"/>
    <property type="match status" value="1"/>
</dbReference>
<dbReference type="PROSITE" id="PS00909">
    <property type="entry name" value="MR_MLE_2"/>
    <property type="match status" value="1"/>
</dbReference>
<feature type="domain" description="Mandelate racemase/muconate lactonizing enzyme C-terminal" evidence="7">
    <location>
        <begin position="140"/>
        <end position="233"/>
    </location>
</feature>
<dbReference type="GO" id="GO:0046872">
    <property type="term" value="F:metal ion binding"/>
    <property type="evidence" value="ECO:0007669"/>
    <property type="project" value="UniProtKB-KW"/>
</dbReference>
<dbReference type="Gene3D" id="3.30.390.10">
    <property type="entry name" value="Enolase-like, N-terminal domain"/>
    <property type="match status" value="1"/>
</dbReference>
<dbReference type="SFLD" id="SFLDG00180">
    <property type="entry name" value="muconate_cycloisomerase"/>
    <property type="match status" value="2"/>
</dbReference>
<dbReference type="SFLD" id="SFLDF00009">
    <property type="entry name" value="o-succinylbenzoate_synthase"/>
    <property type="match status" value="1"/>
</dbReference>
<comment type="similarity">
    <text evidence="2">Belongs to the mandelate racemase/muconate lactonizing enzyme family.</text>
</comment>
<accession>A0AAV3SWA5</accession>
<dbReference type="Gene3D" id="3.20.20.120">
    <property type="entry name" value="Enolase-like C-terminal domain"/>
    <property type="match status" value="1"/>
</dbReference>
<evidence type="ECO:0000256" key="6">
    <source>
        <dbReference type="SAM" id="MobiDB-lite"/>
    </source>
</evidence>
<dbReference type="PANTHER" id="PTHR48073">
    <property type="entry name" value="O-SUCCINYLBENZOATE SYNTHASE-RELATED"/>
    <property type="match status" value="1"/>
</dbReference>
<dbReference type="AlphaFoldDB" id="A0AAV3SWA5"/>
<dbReference type="SFLD" id="SFLDF00010">
    <property type="entry name" value="dipeptide_epimerase"/>
    <property type="match status" value="1"/>
</dbReference>
<dbReference type="InterPro" id="IPR034603">
    <property type="entry name" value="Dipeptide_epimerase"/>
</dbReference>
<evidence type="ECO:0000256" key="3">
    <source>
        <dbReference type="ARBA" id="ARBA00022723"/>
    </source>
</evidence>
<reference evidence="8" key="1">
    <citation type="journal article" date="2014" name="Int. J. Syst. Evol. Microbiol.">
        <title>Complete genome sequence of Corynebacterium casei LMG S-19264T (=DSM 44701T), isolated from a smear-ripened cheese.</title>
        <authorList>
            <consortium name="US DOE Joint Genome Institute (JGI-PGF)"/>
            <person name="Walter F."/>
            <person name="Albersmeier A."/>
            <person name="Kalinowski J."/>
            <person name="Ruckert C."/>
        </authorList>
    </citation>
    <scope>NUCLEOTIDE SEQUENCE</scope>
    <source>
        <strain evidence="8">JCM 14265</strain>
    </source>
</reference>
<keyword evidence="4" id="KW-0460">Magnesium</keyword>
<dbReference type="Proteomes" id="UP001567571">
    <property type="component" value="Unassembled WGS sequence"/>
</dbReference>
<dbReference type="InterPro" id="IPR013342">
    <property type="entry name" value="Mandelate_racemase_C"/>
</dbReference>
<dbReference type="SFLD" id="SFLDS00001">
    <property type="entry name" value="Enolase"/>
    <property type="match status" value="2"/>
</dbReference>
<gene>
    <name evidence="9" type="ORF">ABNG02_03635</name>
    <name evidence="8" type="ORF">GCM10008994_29270</name>
</gene>
<comment type="caution">
    <text evidence="8">The sequence shown here is derived from an EMBL/GenBank/DDBJ whole genome shotgun (WGS) entry which is preliminary data.</text>
</comment>
<dbReference type="EMBL" id="JBEDNW010000002">
    <property type="protein sequence ID" value="MEZ3166417.1"/>
    <property type="molecule type" value="Genomic_DNA"/>
</dbReference>
<evidence type="ECO:0000313" key="8">
    <source>
        <dbReference type="EMBL" id="GAA0552418.1"/>
    </source>
</evidence>
<evidence type="ECO:0000313" key="9">
    <source>
        <dbReference type="EMBL" id="MEZ3166417.1"/>
    </source>
</evidence>
<dbReference type="Pfam" id="PF02746">
    <property type="entry name" value="MR_MLE_N"/>
    <property type="match status" value="1"/>
</dbReference>
<comment type="cofactor">
    <cofactor evidence="1">
        <name>Mg(2+)</name>
        <dbReference type="ChEBI" id="CHEBI:18420"/>
    </cofactor>
</comment>
<dbReference type="EMBL" id="BAAADQ010000015">
    <property type="protein sequence ID" value="GAA0552418.1"/>
    <property type="molecule type" value="Genomic_DNA"/>
</dbReference>
<evidence type="ECO:0000256" key="5">
    <source>
        <dbReference type="ARBA" id="ARBA00023235"/>
    </source>
</evidence>
<dbReference type="InterPro" id="IPR029065">
    <property type="entry name" value="Enolase_C-like"/>
</dbReference>
<keyword evidence="11" id="KW-1185">Reference proteome</keyword>
<evidence type="ECO:0000256" key="1">
    <source>
        <dbReference type="ARBA" id="ARBA00001946"/>
    </source>
</evidence>
<protein>
    <submittedName>
        <fullName evidence="8">Dipeptide epimerase</fullName>
    </submittedName>
</protein>
<name>A0AAV3SWA5_9EURY</name>
<dbReference type="CDD" id="cd03319">
    <property type="entry name" value="L-Ala-DL-Glu_epimerase"/>
    <property type="match status" value="1"/>
</dbReference>
<dbReference type="RefSeq" id="WP_343780367.1">
    <property type="nucleotide sequence ID" value="NZ_BAAADQ010000015.1"/>
</dbReference>
<dbReference type="InterPro" id="IPR029017">
    <property type="entry name" value="Enolase-like_N"/>
</dbReference>
<dbReference type="PANTHER" id="PTHR48073:SF2">
    <property type="entry name" value="O-SUCCINYLBENZOATE SYNTHASE"/>
    <property type="match status" value="1"/>
</dbReference>